<evidence type="ECO:0000256" key="6">
    <source>
        <dbReference type="ARBA" id="ARBA00022692"/>
    </source>
</evidence>
<dbReference type="RefSeq" id="WP_250826148.1">
    <property type="nucleotide sequence ID" value="NZ_JAMOIL010000002.1"/>
</dbReference>
<evidence type="ECO:0000256" key="5">
    <source>
        <dbReference type="ARBA" id="ARBA00022679"/>
    </source>
</evidence>
<dbReference type="EMBL" id="JAMOIL010000002">
    <property type="protein sequence ID" value="MCM0619285.1"/>
    <property type="molecule type" value="Genomic_DNA"/>
</dbReference>
<dbReference type="InterPro" id="IPR050428">
    <property type="entry name" value="TCS_sensor_his_kinase"/>
</dbReference>
<dbReference type="PANTHER" id="PTHR45436">
    <property type="entry name" value="SENSOR HISTIDINE KINASE YKOH"/>
    <property type="match status" value="1"/>
</dbReference>
<accession>A0A9X2IF35</accession>
<evidence type="ECO:0000256" key="8">
    <source>
        <dbReference type="ARBA" id="ARBA00022989"/>
    </source>
</evidence>
<dbReference type="PROSITE" id="PS50885">
    <property type="entry name" value="HAMP"/>
    <property type="match status" value="1"/>
</dbReference>
<dbReference type="EC" id="2.7.13.3" evidence="3"/>
<evidence type="ECO:0000256" key="10">
    <source>
        <dbReference type="ARBA" id="ARBA00023136"/>
    </source>
</evidence>
<feature type="transmembrane region" description="Helical" evidence="11">
    <location>
        <begin position="165"/>
        <end position="188"/>
    </location>
</feature>
<dbReference type="SMART" id="SM00387">
    <property type="entry name" value="HATPase_c"/>
    <property type="match status" value="1"/>
</dbReference>
<dbReference type="PANTHER" id="PTHR45436:SF5">
    <property type="entry name" value="SENSOR HISTIDINE KINASE TRCS"/>
    <property type="match status" value="1"/>
</dbReference>
<dbReference type="InterPro" id="IPR036890">
    <property type="entry name" value="HATPase_C_sf"/>
</dbReference>
<sequence>MGPSPARLLPRRLRRPGLRSLGLRGQVVALAASVAVLVGVVLVLVLQLVLDLSTSSTVDRVLTDRSAAVIASVQATSSAEAGLVVPEALLDPGVVVYDEDGTRVAGSVPPSLKKVFAELSEETATRQVDLGDHYSVLATPFDTDAGQAVLVVSEPRAPYESEEGVAFVVSATAAVVLVLLAAGVAAWASGRALAPVADMARTAEKWSEHELHRRFDLGAPTNEIRALGHTLDALLERVAQAILAEQRLTAELAHELRTPLTSLQVTAELAAARNDLDEQLREDLDDILLAARTMGATITVLLDVARAQASGLDAVVPARQVLEDAVRRYVLTAATTLDLPDGLVLDVPHELAVRALAPVLANADRHGSQVVVTATVEPGRVHLDVADDGTGVDADVAADLFTPGRSGSGGAGLGLPLARRVARSAGGDVLLRPGPDGARERGGAVAGAATGAVFRVTLPGRASVREP</sequence>
<proteinExistence type="predicted"/>
<keyword evidence="4" id="KW-0597">Phosphoprotein</keyword>
<keyword evidence="9" id="KW-0902">Two-component regulatory system</keyword>
<dbReference type="Proteomes" id="UP001139485">
    <property type="component" value="Unassembled WGS sequence"/>
</dbReference>
<evidence type="ECO:0000259" key="13">
    <source>
        <dbReference type="PROSITE" id="PS50885"/>
    </source>
</evidence>
<evidence type="ECO:0000256" key="4">
    <source>
        <dbReference type="ARBA" id="ARBA00022553"/>
    </source>
</evidence>
<evidence type="ECO:0000256" key="9">
    <source>
        <dbReference type="ARBA" id="ARBA00023012"/>
    </source>
</evidence>
<dbReference type="SUPFAM" id="SSF55874">
    <property type="entry name" value="ATPase domain of HSP90 chaperone/DNA topoisomerase II/histidine kinase"/>
    <property type="match status" value="1"/>
</dbReference>
<comment type="caution">
    <text evidence="14">The sequence shown here is derived from an EMBL/GenBank/DDBJ whole genome shotgun (WGS) entry which is preliminary data.</text>
</comment>
<dbReference type="SMART" id="SM00304">
    <property type="entry name" value="HAMP"/>
    <property type="match status" value="2"/>
</dbReference>
<feature type="domain" description="Histidine kinase" evidence="12">
    <location>
        <begin position="251"/>
        <end position="462"/>
    </location>
</feature>
<dbReference type="SUPFAM" id="SSF47384">
    <property type="entry name" value="Homodimeric domain of signal transducing histidine kinase"/>
    <property type="match status" value="1"/>
</dbReference>
<evidence type="ECO:0000256" key="7">
    <source>
        <dbReference type="ARBA" id="ARBA00022777"/>
    </source>
</evidence>
<dbReference type="Gene3D" id="1.10.287.130">
    <property type="match status" value="1"/>
</dbReference>
<keyword evidence="6 11" id="KW-0812">Transmembrane</keyword>
<dbReference type="GO" id="GO:0000155">
    <property type="term" value="F:phosphorelay sensor kinase activity"/>
    <property type="evidence" value="ECO:0007669"/>
    <property type="project" value="InterPro"/>
</dbReference>
<dbReference type="InterPro" id="IPR036097">
    <property type="entry name" value="HisK_dim/P_sf"/>
</dbReference>
<keyword evidence="8 11" id="KW-1133">Transmembrane helix</keyword>
<dbReference type="AlphaFoldDB" id="A0A9X2IF35"/>
<feature type="domain" description="HAMP" evidence="13">
    <location>
        <begin position="190"/>
        <end position="243"/>
    </location>
</feature>
<dbReference type="InterPro" id="IPR005467">
    <property type="entry name" value="His_kinase_dom"/>
</dbReference>
<evidence type="ECO:0000259" key="12">
    <source>
        <dbReference type="PROSITE" id="PS50109"/>
    </source>
</evidence>
<keyword evidence="7 14" id="KW-0418">Kinase</keyword>
<dbReference type="SMART" id="SM00388">
    <property type="entry name" value="HisKA"/>
    <property type="match status" value="1"/>
</dbReference>
<dbReference type="Pfam" id="PF02518">
    <property type="entry name" value="HATPase_c"/>
    <property type="match status" value="1"/>
</dbReference>
<evidence type="ECO:0000313" key="15">
    <source>
        <dbReference type="Proteomes" id="UP001139485"/>
    </source>
</evidence>
<dbReference type="Gene3D" id="6.10.340.10">
    <property type="match status" value="1"/>
</dbReference>
<dbReference type="CDD" id="cd00082">
    <property type="entry name" value="HisKA"/>
    <property type="match status" value="1"/>
</dbReference>
<keyword evidence="15" id="KW-1185">Reference proteome</keyword>
<dbReference type="InterPro" id="IPR003594">
    <property type="entry name" value="HATPase_dom"/>
</dbReference>
<comment type="subcellular location">
    <subcellularLocation>
        <location evidence="2">Cell membrane</location>
    </subcellularLocation>
</comment>
<evidence type="ECO:0000256" key="3">
    <source>
        <dbReference type="ARBA" id="ARBA00012438"/>
    </source>
</evidence>
<protein>
    <recommendedName>
        <fullName evidence="3">histidine kinase</fullName>
        <ecNumber evidence="3">2.7.13.3</ecNumber>
    </recommendedName>
</protein>
<dbReference type="InterPro" id="IPR004358">
    <property type="entry name" value="Sig_transdc_His_kin-like_C"/>
</dbReference>
<evidence type="ECO:0000256" key="11">
    <source>
        <dbReference type="SAM" id="Phobius"/>
    </source>
</evidence>
<dbReference type="Gene3D" id="3.30.565.10">
    <property type="entry name" value="Histidine kinase-like ATPase, C-terminal domain"/>
    <property type="match status" value="1"/>
</dbReference>
<feature type="transmembrane region" description="Helical" evidence="11">
    <location>
        <begin position="21"/>
        <end position="50"/>
    </location>
</feature>
<reference evidence="14" key="1">
    <citation type="submission" date="2022-05" db="EMBL/GenBank/DDBJ databases">
        <authorList>
            <person name="Tuo L."/>
        </authorList>
    </citation>
    <scope>NUCLEOTIDE SEQUENCE</scope>
    <source>
        <strain evidence="14">BSK12Z-4</strain>
    </source>
</reference>
<dbReference type="InterPro" id="IPR003660">
    <property type="entry name" value="HAMP_dom"/>
</dbReference>
<evidence type="ECO:0000313" key="14">
    <source>
        <dbReference type="EMBL" id="MCM0619285.1"/>
    </source>
</evidence>
<gene>
    <name evidence="14" type="ORF">M8330_03105</name>
</gene>
<dbReference type="GO" id="GO:0005886">
    <property type="term" value="C:plasma membrane"/>
    <property type="evidence" value="ECO:0007669"/>
    <property type="project" value="UniProtKB-SubCell"/>
</dbReference>
<dbReference type="Pfam" id="PF00512">
    <property type="entry name" value="HisKA"/>
    <property type="match status" value="1"/>
</dbReference>
<evidence type="ECO:0000256" key="1">
    <source>
        <dbReference type="ARBA" id="ARBA00000085"/>
    </source>
</evidence>
<organism evidence="14 15">
    <name type="scientific">Nocardioides bruguierae</name>
    <dbReference type="NCBI Taxonomy" id="2945102"/>
    <lineage>
        <taxon>Bacteria</taxon>
        <taxon>Bacillati</taxon>
        <taxon>Actinomycetota</taxon>
        <taxon>Actinomycetes</taxon>
        <taxon>Propionibacteriales</taxon>
        <taxon>Nocardioidaceae</taxon>
        <taxon>Nocardioides</taxon>
    </lineage>
</organism>
<dbReference type="InterPro" id="IPR003661">
    <property type="entry name" value="HisK_dim/P_dom"/>
</dbReference>
<dbReference type="PRINTS" id="PR00344">
    <property type="entry name" value="BCTRLSENSOR"/>
</dbReference>
<evidence type="ECO:0000256" key="2">
    <source>
        <dbReference type="ARBA" id="ARBA00004236"/>
    </source>
</evidence>
<keyword evidence="5" id="KW-0808">Transferase</keyword>
<keyword evidence="10 11" id="KW-0472">Membrane</keyword>
<name>A0A9X2IF35_9ACTN</name>
<dbReference type="PROSITE" id="PS50109">
    <property type="entry name" value="HIS_KIN"/>
    <property type="match status" value="1"/>
</dbReference>
<comment type="catalytic activity">
    <reaction evidence="1">
        <text>ATP + protein L-histidine = ADP + protein N-phospho-L-histidine.</text>
        <dbReference type="EC" id="2.7.13.3"/>
    </reaction>
</comment>